<sequence>MTVKFYTVAVLVMRLGEAKRAGTLERLLGEIQRKQLLILNEWGYIPVDKEGSQLLFRVIADSYESRSLIITTNLEFSKCGSVLLMTRWPPR</sequence>
<dbReference type="Gene3D" id="3.40.50.300">
    <property type="entry name" value="P-loop containing nucleotide triphosphate hydrolases"/>
    <property type="match status" value="1"/>
</dbReference>
<dbReference type="InterPro" id="IPR027417">
    <property type="entry name" value="P-loop_NTPase"/>
</dbReference>
<comment type="caution">
    <text evidence="2">The sequence shown here is derived from an EMBL/GenBank/DDBJ whole genome shotgun (WGS) entry which is preliminary data.</text>
</comment>
<proteinExistence type="predicted"/>
<dbReference type="Proteomes" id="UP001596108">
    <property type="component" value="Unassembled WGS sequence"/>
</dbReference>
<dbReference type="RefSeq" id="WP_378109704.1">
    <property type="nucleotide sequence ID" value="NZ_JBHSNC010000001.1"/>
</dbReference>
<keyword evidence="3" id="KW-1185">Reference proteome</keyword>
<protein>
    <submittedName>
        <fullName evidence="2">ATP-binding protein</fullName>
    </submittedName>
</protein>
<feature type="domain" description="IstB-like ATP-binding" evidence="1">
    <location>
        <begin position="2"/>
        <end position="83"/>
    </location>
</feature>
<reference evidence="3" key="1">
    <citation type="journal article" date="2019" name="Int. J. Syst. Evol. Microbiol.">
        <title>The Global Catalogue of Microorganisms (GCM) 10K type strain sequencing project: providing services to taxonomists for standard genome sequencing and annotation.</title>
        <authorList>
            <consortium name="The Broad Institute Genomics Platform"/>
            <consortium name="The Broad Institute Genome Sequencing Center for Infectious Disease"/>
            <person name="Wu L."/>
            <person name="Ma J."/>
        </authorList>
    </citation>
    <scope>NUCLEOTIDE SEQUENCE [LARGE SCALE GENOMIC DNA]</scope>
    <source>
        <strain evidence="3">CGMCC 1.18578</strain>
    </source>
</reference>
<evidence type="ECO:0000313" key="3">
    <source>
        <dbReference type="Proteomes" id="UP001596108"/>
    </source>
</evidence>
<name>A0ABW0QWB4_9BACL</name>
<dbReference type="EMBL" id="JBHSNC010000001">
    <property type="protein sequence ID" value="MFC5527897.1"/>
    <property type="molecule type" value="Genomic_DNA"/>
</dbReference>
<dbReference type="SUPFAM" id="SSF52540">
    <property type="entry name" value="P-loop containing nucleoside triphosphate hydrolases"/>
    <property type="match status" value="1"/>
</dbReference>
<accession>A0ABW0QWB4</accession>
<keyword evidence="2" id="KW-0547">Nucleotide-binding</keyword>
<evidence type="ECO:0000259" key="1">
    <source>
        <dbReference type="Pfam" id="PF01695"/>
    </source>
</evidence>
<organism evidence="2 3">
    <name type="scientific">Cohnella yongneupensis</name>
    <dbReference type="NCBI Taxonomy" id="425006"/>
    <lineage>
        <taxon>Bacteria</taxon>
        <taxon>Bacillati</taxon>
        <taxon>Bacillota</taxon>
        <taxon>Bacilli</taxon>
        <taxon>Bacillales</taxon>
        <taxon>Paenibacillaceae</taxon>
        <taxon>Cohnella</taxon>
    </lineage>
</organism>
<keyword evidence="2" id="KW-0067">ATP-binding</keyword>
<evidence type="ECO:0000313" key="2">
    <source>
        <dbReference type="EMBL" id="MFC5527897.1"/>
    </source>
</evidence>
<dbReference type="GO" id="GO:0005524">
    <property type="term" value="F:ATP binding"/>
    <property type="evidence" value="ECO:0007669"/>
    <property type="project" value="UniProtKB-KW"/>
</dbReference>
<gene>
    <name evidence="2" type="ORF">ACFPQ4_00265</name>
</gene>
<dbReference type="Pfam" id="PF01695">
    <property type="entry name" value="IstB_IS21"/>
    <property type="match status" value="1"/>
</dbReference>
<dbReference type="InterPro" id="IPR002611">
    <property type="entry name" value="IstB_ATP-bd"/>
</dbReference>